<dbReference type="InterPro" id="IPR029063">
    <property type="entry name" value="SAM-dependent_MTases_sf"/>
</dbReference>
<name>A0A415LYN8_BACT4</name>
<dbReference type="Gene3D" id="3.40.50.150">
    <property type="entry name" value="Vaccinia Virus protein VP39"/>
    <property type="match status" value="1"/>
</dbReference>
<dbReference type="RefSeq" id="WP_004300240.1">
    <property type="nucleotide sequence ID" value="NZ_CAXSVM010000001.1"/>
</dbReference>
<dbReference type="Proteomes" id="UP000283616">
    <property type="component" value="Unassembled WGS sequence"/>
</dbReference>
<dbReference type="Pfam" id="PF02384">
    <property type="entry name" value="N6_Mtase"/>
    <property type="match status" value="1"/>
</dbReference>
<evidence type="ECO:0000313" key="3">
    <source>
        <dbReference type="EMBL" id="RHL57130.1"/>
    </source>
</evidence>
<gene>
    <name evidence="3" type="ORF">DW011_15300</name>
</gene>
<dbReference type="GeneID" id="29454285"/>
<dbReference type="EMBL" id="QROV01000017">
    <property type="protein sequence ID" value="RHL57130.1"/>
    <property type="molecule type" value="Genomic_DNA"/>
</dbReference>
<sequence length="185" mass="21439">MSEVELKKLFQIEDILSLPNAIFKIIFDNDERLHHIYRELLQLNTHDLSRDWFQDIYEGELAQRNQNKQDFTPNVVGILLSRLTGVSKGVIYEPTAGNGSLIISNWWHRVKTLGTDFKPSEHPVECWELSDRSIPLLLLNLSIRGINATVYHGDVLVKSIKSEYRLLNVKDIPFDFSIIEKISYD</sequence>
<dbReference type="GO" id="GO:0003677">
    <property type="term" value="F:DNA binding"/>
    <property type="evidence" value="ECO:0007669"/>
    <property type="project" value="InterPro"/>
</dbReference>
<evidence type="ECO:0000256" key="1">
    <source>
        <dbReference type="ARBA" id="ARBA00006594"/>
    </source>
</evidence>
<dbReference type="GO" id="GO:0008170">
    <property type="term" value="F:N-methyltransferase activity"/>
    <property type="evidence" value="ECO:0007669"/>
    <property type="project" value="InterPro"/>
</dbReference>
<reference evidence="3 4" key="1">
    <citation type="submission" date="2018-08" db="EMBL/GenBank/DDBJ databases">
        <title>A genome reference for cultivated species of the human gut microbiota.</title>
        <authorList>
            <person name="Zou Y."/>
            <person name="Xue W."/>
            <person name="Luo G."/>
        </authorList>
    </citation>
    <scope>NUCLEOTIDE SEQUENCE [LARGE SCALE GENOMIC DNA]</scope>
    <source>
        <strain evidence="3 4">AF37-12</strain>
    </source>
</reference>
<proteinExistence type="inferred from homology"/>
<feature type="domain" description="DNA methylase adenine-specific" evidence="2">
    <location>
        <begin position="49"/>
        <end position="160"/>
    </location>
</feature>
<dbReference type="AlphaFoldDB" id="A0A415LYN8"/>
<dbReference type="SUPFAM" id="SSF53335">
    <property type="entry name" value="S-adenosyl-L-methionine-dependent methyltransferases"/>
    <property type="match status" value="1"/>
</dbReference>
<accession>A0A415LYN8</accession>
<protein>
    <recommendedName>
        <fullName evidence="2">DNA methylase adenine-specific domain-containing protein</fullName>
    </recommendedName>
</protein>
<organism evidence="3 4">
    <name type="scientific">Bacteroides thetaiotaomicron</name>
    <dbReference type="NCBI Taxonomy" id="818"/>
    <lineage>
        <taxon>Bacteria</taxon>
        <taxon>Pseudomonadati</taxon>
        <taxon>Bacteroidota</taxon>
        <taxon>Bacteroidia</taxon>
        <taxon>Bacteroidales</taxon>
        <taxon>Bacteroidaceae</taxon>
        <taxon>Bacteroides</taxon>
    </lineage>
</organism>
<comment type="caution">
    <text evidence="3">The sequence shown here is derived from an EMBL/GenBank/DDBJ whole genome shotgun (WGS) entry which is preliminary data.</text>
</comment>
<comment type="similarity">
    <text evidence="1">Belongs to the N(4)/N(6)-methyltransferase family.</text>
</comment>
<evidence type="ECO:0000259" key="2">
    <source>
        <dbReference type="Pfam" id="PF02384"/>
    </source>
</evidence>
<dbReference type="InterPro" id="IPR003356">
    <property type="entry name" value="DNA_methylase_A-5"/>
</dbReference>
<evidence type="ECO:0000313" key="4">
    <source>
        <dbReference type="Proteomes" id="UP000283616"/>
    </source>
</evidence>